<dbReference type="AlphaFoldDB" id="A0A9D4ATD8"/>
<organism evidence="1 2">
    <name type="scientific">Mauremys mutica</name>
    <name type="common">yellowpond turtle</name>
    <dbReference type="NCBI Taxonomy" id="74926"/>
    <lineage>
        <taxon>Eukaryota</taxon>
        <taxon>Metazoa</taxon>
        <taxon>Chordata</taxon>
        <taxon>Craniata</taxon>
        <taxon>Vertebrata</taxon>
        <taxon>Euteleostomi</taxon>
        <taxon>Archelosauria</taxon>
        <taxon>Testudinata</taxon>
        <taxon>Testudines</taxon>
        <taxon>Cryptodira</taxon>
        <taxon>Durocryptodira</taxon>
        <taxon>Testudinoidea</taxon>
        <taxon>Geoemydidae</taxon>
        <taxon>Geoemydinae</taxon>
        <taxon>Mauremys</taxon>
    </lineage>
</organism>
<name>A0A9D4ATD8_9SAUR</name>
<dbReference type="Proteomes" id="UP000827986">
    <property type="component" value="Unassembled WGS sequence"/>
</dbReference>
<comment type="caution">
    <text evidence="1">The sequence shown here is derived from an EMBL/GenBank/DDBJ whole genome shotgun (WGS) entry which is preliminary data.</text>
</comment>
<sequence length="127" mass="14187">MLIWTQPWSQIIPSISCRISVDFRLQTTNAYPLPSEGPVWATRPTPAVPTQTGLPVCKETARSKTCFCFYPPRVSDSCILFSSLQEPQSTCDVTRLTAKTPSFALRIKMKLALNLLLLEAMLLDGHM</sequence>
<accession>A0A9D4ATD8</accession>
<evidence type="ECO:0000313" key="2">
    <source>
        <dbReference type="Proteomes" id="UP000827986"/>
    </source>
</evidence>
<keyword evidence="2" id="KW-1185">Reference proteome</keyword>
<gene>
    <name evidence="1" type="ORF">KIL84_001083</name>
</gene>
<reference evidence="1" key="1">
    <citation type="submission" date="2021-09" db="EMBL/GenBank/DDBJ databases">
        <title>The genome of Mauremys mutica provides insights into the evolution of semi-aquatic lifestyle.</title>
        <authorList>
            <person name="Gong S."/>
            <person name="Gao Y."/>
        </authorList>
    </citation>
    <scope>NUCLEOTIDE SEQUENCE</scope>
    <source>
        <strain evidence="1">MM-2020</strain>
        <tissue evidence="1">Muscle</tissue>
    </source>
</reference>
<protein>
    <submittedName>
        <fullName evidence="1">Uncharacterized protein</fullName>
    </submittedName>
</protein>
<proteinExistence type="predicted"/>
<dbReference type="EMBL" id="JAHDVG010000484">
    <property type="protein sequence ID" value="KAH1170098.1"/>
    <property type="molecule type" value="Genomic_DNA"/>
</dbReference>
<evidence type="ECO:0000313" key="1">
    <source>
        <dbReference type="EMBL" id="KAH1170098.1"/>
    </source>
</evidence>